<dbReference type="AlphaFoldDB" id="A0A0A3IKK8"/>
<dbReference type="eggNOG" id="ENOG502Z84R">
    <property type="taxonomic scope" value="Bacteria"/>
</dbReference>
<protein>
    <submittedName>
        <fullName evidence="1">Uncharacterized protein</fullName>
    </submittedName>
</protein>
<reference evidence="1 2" key="1">
    <citation type="submission" date="2014-02" db="EMBL/GenBank/DDBJ databases">
        <title>Draft genome sequence of Lysinibacillus sinduriensis JCM 15800.</title>
        <authorList>
            <person name="Zhang F."/>
            <person name="Wang G."/>
            <person name="Zhang L."/>
        </authorList>
    </citation>
    <scope>NUCLEOTIDE SEQUENCE [LARGE SCALE GENOMIC DNA]</scope>
    <source>
        <strain evidence="1 2">JCM 15800</strain>
    </source>
</reference>
<evidence type="ECO:0000313" key="2">
    <source>
        <dbReference type="Proteomes" id="UP000030408"/>
    </source>
</evidence>
<organism evidence="1 2">
    <name type="scientific">Ureibacillus sinduriensis BLB-1 = JCM 15800</name>
    <dbReference type="NCBI Taxonomy" id="1384057"/>
    <lineage>
        <taxon>Bacteria</taxon>
        <taxon>Bacillati</taxon>
        <taxon>Bacillota</taxon>
        <taxon>Bacilli</taxon>
        <taxon>Bacillales</taxon>
        <taxon>Caryophanaceae</taxon>
        <taxon>Ureibacillus</taxon>
    </lineage>
</organism>
<dbReference type="EMBL" id="JPVO01000051">
    <property type="protein sequence ID" value="KGR75382.1"/>
    <property type="molecule type" value="Genomic_DNA"/>
</dbReference>
<gene>
    <name evidence="1" type="ORF">CD33_11715</name>
</gene>
<name>A0A0A3IKK8_9BACL</name>
<dbReference type="STRING" id="1384057.CD33_11715"/>
<proteinExistence type="predicted"/>
<evidence type="ECO:0000313" key="1">
    <source>
        <dbReference type="EMBL" id="KGR75382.1"/>
    </source>
</evidence>
<keyword evidence="2" id="KW-1185">Reference proteome</keyword>
<dbReference type="Proteomes" id="UP000030408">
    <property type="component" value="Unassembled WGS sequence"/>
</dbReference>
<dbReference type="RefSeq" id="WP_036200864.1">
    <property type="nucleotide sequence ID" value="NZ_AVCY01000005.1"/>
</dbReference>
<sequence length="613" mass="68804">MGLYLFSSENSFQKAFQQLLQAPLFSKKLYQEAVLIEAMNLLKEPNGLGKVYQYAPLFDQAGLFLGKPWEDVRKLDANLVRGTLHAGGTTAAAESLSDLRILAIAKGDYVHPGMTSLEAAQFLTKVLALNIDLLIMKETEENRVKQLYKDEQASKLLYFISEHCFSPRVYENLYQEVDNLAVQRPIVTKKIMKLIASAQKLAGGLDGISSKLKEYERAVYSPSDLATGPLESYEQKLKDCNDERLVKEAEQLRVTMVQTGLVSPYHVVLLHYLNNEKPQLLKEMLAINDLARVNLQSNFSFISSLIASCITIKTSRSIYGLLRLLQRDILTPELIKELGNLMNAQVSESIVNSLPLVHQLESKEALPSLLISDMVNILGTPLGVGQGFNPTCQSTRAISYWAQKEPVLLLKMLNDFLKSHKITFYFEGREISTETISIVPLEDTTNIDAISLLLVPHLDAIYFELLKLADGRGQDAHKWINPAFHMAGIWPGFSDVYTDLEFQTNFRRYYHPLYNPKVNEGLPQPAGITIYNRLGQVLGAHAILIQRVAVDPSGIVRVYFYNPNNDSLQIWGKAIQTSVTGNGESEGESSLPFEEFITFLYAFHFPHASSLTF</sequence>
<comment type="caution">
    <text evidence="1">The sequence shown here is derived from an EMBL/GenBank/DDBJ whole genome shotgun (WGS) entry which is preliminary data.</text>
</comment>
<dbReference type="OrthoDB" id="3893742at2"/>
<accession>A0A0A3IKK8</accession>